<feature type="transmembrane region" description="Helical" evidence="1">
    <location>
        <begin position="12"/>
        <end position="31"/>
    </location>
</feature>
<evidence type="ECO:0000313" key="2">
    <source>
        <dbReference type="EMBL" id="MFA0566673.1"/>
    </source>
</evidence>
<keyword evidence="3" id="KW-1185">Reference proteome</keyword>
<reference evidence="2 3" key="1">
    <citation type="journal article" date="2024" name="ISME J.">
        <title>Tailless and filamentous prophages are predominant in marine Vibrio.</title>
        <authorList>
            <person name="Steensen K."/>
            <person name="Seneca J."/>
            <person name="Bartlau N."/>
            <person name="Yu X.A."/>
            <person name="Hussain F.A."/>
            <person name="Polz M.F."/>
        </authorList>
    </citation>
    <scope>NUCLEOTIDE SEQUENCE [LARGE SCALE GENOMIC DNA]</scope>
    <source>
        <strain evidence="2 3">10N.222.51.A1</strain>
    </source>
</reference>
<dbReference type="Proteomes" id="UP001570417">
    <property type="component" value="Unassembled WGS sequence"/>
</dbReference>
<organism evidence="2 3">
    <name type="scientific">Vibrio gallaecicus</name>
    <dbReference type="NCBI Taxonomy" id="552386"/>
    <lineage>
        <taxon>Bacteria</taxon>
        <taxon>Pseudomonadati</taxon>
        <taxon>Pseudomonadota</taxon>
        <taxon>Gammaproteobacteria</taxon>
        <taxon>Vibrionales</taxon>
        <taxon>Vibrionaceae</taxon>
        <taxon>Vibrio</taxon>
    </lineage>
</organism>
<sequence>MIFEQRRARFVIWFSLIVILLMTLMSAWQSVEEEATNTAVIVASKRMLERANLFKQQYLLYGMKNIAETSDEIHYSNTGWLLPIAEDSRSCDFWLSQLYPKKQILGVGSPIIEDMSDQTQFHCRYHYTNKYQIDVQLNQERFSIKANILAL</sequence>
<keyword evidence="1" id="KW-1133">Transmembrane helix</keyword>
<evidence type="ECO:0000256" key="1">
    <source>
        <dbReference type="SAM" id="Phobius"/>
    </source>
</evidence>
<proteinExistence type="predicted"/>
<dbReference type="EMBL" id="JBFRUW010000001">
    <property type="protein sequence ID" value="MFA0566673.1"/>
    <property type="molecule type" value="Genomic_DNA"/>
</dbReference>
<keyword evidence="1" id="KW-0472">Membrane</keyword>
<name>A0ABV4N5W1_9VIBR</name>
<evidence type="ECO:0000313" key="3">
    <source>
        <dbReference type="Proteomes" id="UP001570417"/>
    </source>
</evidence>
<comment type="caution">
    <text evidence="2">The sequence shown here is derived from an EMBL/GenBank/DDBJ whole genome shotgun (WGS) entry which is preliminary data.</text>
</comment>
<keyword evidence="1" id="KW-0812">Transmembrane</keyword>
<dbReference type="RefSeq" id="WP_372264495.1">
    <property type="nucleotide sequence ID" value="NZ_JBFRUW010000001.1"/>
</dbReference>
<gene>
    <name evidence="2" type="ORF">AB4566_00095</name>
</gene>
<protein>
    <submittedName>
        <fullName evidence="2">MSHA biogenesis protein MshF</fullName>
    </submittedName>
</protein>
<accession>A0ABV4N5W1</accession>